<keyword evidence="4" id="KW-1185">Reference proteome</keyword>
<reference evidence="3 4" key="1">
    <citation type="submission" date="2016-04" db="EMBL/GenBank/DDBJ databases">
        <title>A degradative enzymes factory behind the ericoid mycorrhizal symbiosis.</title>
        <authorList>
            <consortium name="DOE Joint Genome Institute"/>
            <person name="Martino E."/>
            <person name="Morin E."/>
            <person name="Grelet G."/>
            <person name="Kuo A."/>
            <person name="Kohler A."/>
            <person name="Daghino S."/>
            <person name="Barry K."/>
            <person name="Choi C."/>
            <person name="Cichocki N."/>
            <person name="Clum A."/>
            <person name="Copeland A."/>
            <person name="Hainaut M."/>
            <person name="Haridas S."/>
            <person name="Labutti K."/>
            <person name="Lindquist E."/>
            <person name="Lipzen A."/>
            <person name="Khouja H.-R."/>
            <person name="Murat C."/>
            <person name="Ohm R."/>
            <person name="Olson A."/>
            <person name="Spatafora J."/>
            <person name="Veneault-Fourrey C."/>
            <person name="Henrissat B."/>
            <person name="Grigoriev I."/>
            <person name="Martin F."/>
            <person name="Perotto S."/>
        </authorList>
    </citation>
    <scope>NUCLEOTIDE SEQUENCE [LARGE SCALE GENOMIC DNA]</scope>
    <source>
        <strain evidence="3 4">F</strain>
    </source>
</reference>
<protein>
    <recommendedName>
        <fullName evidence="5">Low temperature requirement protein A</fullName>
    </recommendedName>
</protein>
<feature type="compositionally biased region" description="Basic and acidic residues" evidence="1">
    <location>
        <begin position="14"/>
        <end position="28"/>
    </location>
</feature>
<dbReference type="InterPro" id="IPR010640">
    <property type="entry name" value="Low_temperature_requirement_A"/>
</dbReference>
<dbReference type="PANTHER" id="PTHR36840:SF1">
    <property type="entry name" value="BLL5714 PROTEIN"/>
    <property type="match status" value="1"/>
</dbReference>
<dbReference type="PANTHER" id="PTHR36840">
    <property type="entry name" value="BLL5714 PROTEIN"/>
    <property type="match status" value="1"/>
</dbReference>
<feature type="region of interest" description="Disordered" evidence="1">
    <location>
        <begin position="1"/>
        <end position="46"/>
    </location>
</feature>
<keyword evidence="2" id="KW-0812">Transmembrane</keyword>
<dbReference type="Pfam" id="PF06772">
    <property type="entry name" value="LtrA"/>
    <property type="match status" value="1"/>
</dbReference>
<dbReference type="AlphaFoldDB" id="A0A2J6RQH3"/>
<evidence type="ECO:0000313" key="3">
    <source>
        <dbReference type="EMBL" id="PMD40766.1"/>
    </source>
</evidence>
<evidence type="ECO:0000256" key="1">
    <source>
        <dbReference type="SAM" id="MobiDB-lite"/>
    </source>
</evidence>
<feature type="transmembrane region" description="Helical" evidence="2">
    <location>
        <begin position="353"/>
        <end position="372"/>
    </location>
</feature>
<accession>A0A2J6RQH3</accession>
<feature type="transmembrane region" description="Helical" evidence="2">
    <location>
        <begin position="443"/>
        <end position="468"/>
    </location>
</feature>
<evidence type="ECO:0000256" key="2">
    <source>
        <dbReference type="SAM" id="Phobius"/>
    </source>
</evidence>
<feature type="compositionally biased region" description="Polar residues" evidence="1">
    <location>
        <begin position="1"/>
        <end position="13"/>
    </location>
</feature>
<dbReference type="OrthoDB" id="191995at2759"/>
<name>A0A2J6RQH3_HYAVF</name>
<dbReference type="Proteomes" id="UP000235786">
    <property type="component" value="Unassembled WGS sequence"/>
</dbReference>
<sequence>MDRYSPTSDTQELQDLRSKTVTFDEHDLSQQPTSEPDTRSRQWVRRGTTHTVESRVFHHAYIIKRPRALQFYHPEVSGSTTPLEKSLAKEPSRLSRESSNISNGSSEDSQKEERSTDNPLKQYQRVDLFIDLVWVGIIANLSGSFGEQAFGENTGITSGEATGEFILLFIPIWRMWDYLREYIGCYYKDDLTDRNFIIWILLLCVLYGINAPFAFTPADEGNSLKLLIAIYLIARLSFLLAHLLQATFMPFLRRQFLFQLVSTVVIGGLWVAAIYVPYPGKFALLILANGLEQPISFYLASPLGDRLLTGGWKRSVNVDRYVERHEGFFIIILGEGVFRLIEGSPSGLGINTHTGTVLTALLMYYILHWIYFNGDQSKSFVHAVRRTWWKPFLWKFLHIVMFGALLILAASVVFLVKNDSISTDSKETVADQDAAVEKATQNAIWAASTALALAMFCMMCVALLNRALDKKHTLVINSRWIRLLPRIPAIVLIMCLPLMHLTGSEWCGLACIVVYVVFMWETFAGLEKGWMWLEPKDEDK</sequence>
<feature type="compositionally biased region" description="Basic and acidic residues" evidence="1">
    <location>
        <begin position="86"/>
        <end position="96"/>
    </location>
</feature>
<feature type="transmembrane region" description="Helical" evidence="2">
    <location>
        <begin position="226"/>
        <end position="244"/>
    </location>
</feature>
<feature type="region of interest" description="Disordered" evidence="1">
    <location>
        <begin position="77"/>
        <end position="118"/>
    </location>
</feature>
<evidence type="ECO:0008006" key="5">
    <source>
        <dbReference type="Google" id="ProtNLM"/>
    </source>
</evidence>
<organism evidence="3 4">
    <name type="scientific">Hyaloscypha variabilis (strain UAMH 11265 / GT02V1 / F)</name>
    <name type="common">Meliniomyces variabilis</name>
    <dbReference type="NCBI Taxonomy" id="1149755"/>
    <lineage>
        <taxon>Eukaryota</taxon>
        <taxon>Fungi</taxon>
        <taxon>Dikarya</taxon>
        <taxon>Ascomycota</taxon>
        <taxon>Pezizomycotina</taxon>
        <taxon>Leotiomycetes</taxon>
        <taxon>Helotiales</taxon>
        <taxon>Hyaloscyphaceae</taxon>
        <taxon>Hyaloscypha</taxon>
        <taxon>Hyaloscypha variabilis</taxon>
    </lineage>
</organism>
<keyword evidence="2" id="KW-0472">Membrane</keyword>
<feature type="transmembrane region" description="Helical" evidence="2">
    <location>
        <begin position="256"/>
        <end position="276"/>
    </location>
</feature>
<keyword evidence="2" id="KW-1133">Transmembrane helix</keyword>
<feature type="transmembrane region" description="Helical" evidence="2">
    <location>
        <begin position="392"/>
        <end position="416"/>
    </location>
</feature>
<dbReference type="EMBL" id="KZ613945">
    <property type="protein sequence ID" value="PMD40766.1"/>
    <property type="molecule type" value="Genomic_DNA"/>
</dbReference>
<evidence type="ECO:0000313" key="4">
    <source>
        <dbReference type="Proteomes" id="UP000235786"/>
    </source>
</evidence>
<feature type="transmembrane region" description="Helical" evidence="2">
    <location>
        <begin position="506"/>
        <end position="526"/>
    </location>
</feature>
<gene>
    <name evidence="3" type="ORF">L207DRAFT_566154</name>
</gene>
<proteinExistence type="predicted"/>
<feature type="compositionally biased region" description="Low complexity" evidence="1">
    <location>
        <begin position="97"/>
        <end position="107"/>
    </location>
</feature>
<feature type="transmembrane region" description="Helical" evidence="2">
    <location>
        <begin position="196"/>
        <end position="214"/>
    </location>
</feature>